<name>A0ABX5KQ20_9BURK</name>
<dbReference type="EMBL" id="QEOB01000005">
    <property type="protein sequence ID" value="PVX84493.1"/>
    <property type="molecule type" value="Genomic_DNA"/>
</dbReference>
<sequence length="208" mass="22164">MLAFALAARPVSRAAPLATAQPPTDTPARTAIAVVQGEWHTDICLRKGDANAWIAALARGFDEARFLCFGFGEKRFMVEGRHDPLTMLGTLTPSEAAMQMTVLRATPESAFGVQNVVEVPVDDAGLEGLQRYLRASFATDAAGAPQRLDNGPDDGSLYFAASATYDAFHTCNTWSAHALRSAGLATVPDTLFAGSLMREVRAALARAH</sequence>
<accession>A0ABX5KQ20</accession>
<dbReference type="InterPro" id="IPR011727">
    <property type="entry name" value="CHP02117"/>
</dbReference>
<evidence type="ECO:0000313" key="1">
    <source>
        <dbReference type="EMBL" id="PVX84493.1"/>
    </source>
</evidence>
<proteinExistence type="predicted"/>
<dbReference type="Pfam" id="PF09601">
    <property type="entry name" value="DUF2459"/>
    <property type="match status" value="1"/>
</dbReference>
<dbReference type="Proteomes" id="UP000245712">
    <property type="component" value="Unassembled WGS sequence"/>
</dbReference>
<evidence type="ECO:0000313" key="2">
    <source>
        <dbReference type="Proteomes" id="UP000245712"/>
    </source>
</evidence>
<reference evidence="1 2" key="1">
    <citation type="submission" date="2018-05" db="EMBL/GenBank/DDBJ databases">
        <title>Genomic Encyclopedia of Type Strains, Phase IV (KMG-V): Genome sequencing to study the core and pangenomes of soil and plant-associated prokaryotes.</title>
        <authorList>
            <person name="Whitman W."/>
        </authorList>
    </citation>
    <scope>NUCLEOTIDE SEQUENCE [LARGE SCALE GENOMIC DNA]</scope>
    <source>
        <strain evidence="1 2">SCZa-39</strain>
    </source>
</reference>
<gene>
    <name evidence="1" type="ORF">C7402_105334</name>
</gene>
<dbReference type="RefSeq" id="WP_165841884.1">
    <property type="nucleotide sequence ID" value="NZ_QEOB01000005.1"/>
</dbReference>
<comment type="caution">
    <text evidence="1">The sequence shown here is derived from an EMBL/GenBank/DDBJ whole genome shotgun (WGS) entry which is preliminary data.</text>
</comment>
<protein>
    <submittedName>
        <fullName evidence="1">Uncharacterized protein (TIGR02117 family)</fullName>
    </submittedName>
</protein>
<organism evidence="1 2">
    <name type="scientific">Paraburkholderia unamae</name>
    <dbReference type="NCBI Taxonomy" id="219649"/>
    <lineage>
        <taxon>Bacteria</taxon>
        <taxon>Pseudomonadati</taxon>
        <taxon>Pseudomonadota</taxon>
        <taxon>Betaproteobacteria</taxon>
        <taxon>Burkholderiales</taxon>
        <taxon>Burkholderiaceae</taxon>
        <taxon>Paraburkholderia</taxon>
    </lineage>
</organism>
<keyword evidence="2" id="KW-1185">Reference proteome</keyword>